<feature type="domain" description="Pectinesterase inhibitor" evidence="5">
    <location>
        <begin position="36"/>
        <end position="187"/>
    </location>
</feature>
<dbReference type="EMBL" id="JAINDJ010000002">
    <property type="protein sequence ID" value="KAG9456390.1"/>
    <property type="molecule type" value="Genomic_DNA"/>
</dbReference>
<organism evidence="6 7">
    <name type="scientific">Aristolochia fimbriata</name>
    <name type="common">White veined hardy Dutchman's pipe vine</name>
    <dbReference type="NCBI Taxonomy" id="158543"/>
    <lineage>
        <taxon>Eukaryota</taxon>
        <taxon>Viridiplantae</taxon>
        <taxon>Streptophyta</taxon>
        <taxon>Embryophyta</taxon>
        <taxon>Tracheophyta</taxon>
        <taxon>Spermatophyta</taxon>
        <taxon>Magnoliopsida</taxon>
        <taxon>Magnoliidae</taxon>
        <taxon>Piperales</taxon>
        <taxon>Aristolochiaceae</taxon>
        <taxon>Aristolochia</taxon>
    </lineage>
</organism>
<evidence type="ECO:0000256" key="3">
    <source>
        <dbReference type="ARBA" id="ARBA00038471"/>
    </source>
</evidence>
<dbReference type="SUPFAM" id="SSF101148">
    <property type="entry name" value="Plant invertase/pectin methylesterase inhibitor"/>
    <property type="match status" value="1"/>
</dbReference>
<accession>A0AAV7F5C8</accession>
<comment type="similarity">
    <text evidence="3">Belongs to the PMEI family.</text>
</comment>
<evidence type="ECO:0000256" key="2">
    <source>
        <dbReference type="ARBA" id="ARBA00023157"/>
    </source>
</evidence>
<dbReference type="InterPro" id="IPR035513">
    <property type="entry name" value="Invertase/methylesterase_inhib"/>
</dbReference>
<feature type="chain" id="PRO_5043922130" description="Pectinesterase inhibitor domain-containing protein" evidence="4">
    <location>
        <begin position="29"/>
        <end position="211"/>
    </location>
</feature>
<dbReference type="PANTHER" id="PTHR35357:SF8">
    <property type="entry name" value="OS01G0111000 PROTEIN"/>
    <property type="match status" value="1"/>
</dbReference>
<sequence>MGLSITNFLVTLIIIGVPLLYQLQTVRSEASTATATGGQIVQQICNRAAESISSFDYDFCLTSLQSKGASADIKRLGIIATSSARSKAKDAGKKVDKLLSKSPDDLYVKTRLRDCKEMYSEAMDALKEAERAINSKNYMDGNEYLNAALDSIVTCEDSWQEEPGHVSPLPSDQNQHLEQLCQIGLSITSSLIAPVHLDHDTPDAKPLIMKE</sequence>
<name>A0AAV7F5C8_ARIFI</name>
<evidence type="ECO:0000259" key="5">
    <source>
        <dbReference type="SMART" id="SM00856"/>
    </source>
</evidence>
<keyword evidence="2" id="KW-1015">Disulfide bond</keyword>
<keyword evidence="7" id="KW-1185">Reference proteome</keyword>
<reference evidence="6 7" key="1">
    <citation type="submission" date="2021-07" db="EMBL/GenBank/DDBJ databases">
        <title>The Aristolochia fimbriata genome: insights into angiosperm evolution, floral development and chemical biosynthesis.</title>
        <authorList>
            <person name="Jiao Y."/>
        </authorList>
    </citation>
    <scope>NUCLEOTIDE SEQUENCE [LARGE SCALE GENOMIC DNA]</scope>
    <source>
        <strain evidence="6">IBCAS-2021</strain>
        <tissue evidence="6">Leaf</tissue>
    </source>
</reference>
<evidence type="ECO:0000256" key="1">
    <source>
        <dbReference type="ARBA" id="ARBA00022729"/>
    </source>
</evidence>
<dbReference type="Proteomes" id="UP000825729">
    <property type="component" value="Unassembled WGS sequence"/>
</dbReference>
<dbReference type="CDD" id="cd15795">
    <property type="entry name" value="PMEI-Pla_a_1_like"/>
    <property type="match status" value="1"/>
</dbReference>
<dbReference type="AlphaFoldDB" id="A0AAV7F5C8"/>
<dbReference type="InterPro" id="IPR006501">
    <property type="entry name" value="Pectinesterase_inhib_dom"/>
</dbReference>
<evidence type="ECO:0000313" key="7">
    <source>
        <dbReference type="Proteomes" id="UP000825729"/>
    </source>
</evidence>
<dbReference type="InterPro" id="IPR034088">
    <property type="entry name" value="Pla_a_1-like"/>
</dbReference>
<dbReference type="SMART" id="SM00856">
    <property type="entry name" value="PMEI"/>
    <property type="match status" value="1"/>
</dbReference>
<dbReference type="GO" id="GO:0004857">
    <property type="term" value="F:enzyme inhibitor activity"/>
    <property type="evidence" value="ECO:0007669"/>
    <property type="project" value="InterPro"/>
</dbReference>
<protein>
    <recommendedName>
        <fullName evidence="5">Pectinesterase inhibitor domain-containing protein</fullName>
    </recommendedName>
</protein>
<feature type="signal peptide" evidence="4">
    <location>
        <begin position="1"/>
        <end position="28"/>
    </location>
</feature>
<proteinExistence type="inferred from homology"/>
<dbReference type="PANTHER" id="PTHR35357">
    <property type="entry name" value="OS02G0537100 PROTEIN"/>
    <property type="match status" value="1"/>
</dbReference>
<dbReference type="GO" id="GO:0005576">
    <property type="term" value="C:extracellular region"/>
    <property type="evidence" value="ECO:0007669"/>
    <property type="project" value="UniProtKB-ARBA"/>
</dbReference>
<comment type="caution">
    <text evidence="6">The sequence shown here is derived from an EMBL/GenBank/DDBJ whole genome shotgun (WGS) entry which is preliminary data.</text>
</comment>
<dbReference type="Gene3D" id="1.20.140.40">
    <property type="entry name" value="Invertase/pectin methylesterase inhibitor family protein"/>
    <property type="match status" value="1"/>
</dbReference>
<keyword evidence="1 4" id="KW-0732">Signal</keyword>
<dbReference type="Pfam" id="PF04043">
    <property type="entry name" value="PMEI"/>
    <property type="match status" value="1"/>
</dbReference>
<evidence type="ECO:0000313" key="6">
    <source>
        <dbReference type="EMBL" id="KAG9456390.1"/>
    </source>
</evidence>
<evidence type="ECO:0000256" key="4">
    <source>
        <dbReference type="SAM" id="SignalP"/>
    </source>
</evidence>
<dbReference type="FunFam" id="1.20.140.40:FF:000002">
    <property type="entry name" value="Putative invertase inhibitor"/>
    <property type="match status" value="1"/>
</dbReference>
<gene>
    <name evidence="6" type="ORF">H6P81_000898</name>
</gene>
<dbReference type="NCBIfam" id="TIGR01614">
    <property type="entry name" value="PME_inhib"/>
    <property type="match status" value="1"/>
</dbReference>